<proteinExistence type="predicted"/>
<dbReference type="EMBL" id="KZ997385">
    <property type="protein sequence ID" value="RKO87487.1"/>
    <property type="molecule type" value="Genomic_DNA"/>
</dbReference>
<sequence>MKSFTFWPQKELNIKPSKCHWGQSRVEFHGHKLGIDGIPKARQAGFNLLNAFTGGDDNIIVNVVGTVNSSPISSLIPALLTLKIPAILPSNKIPLVDMLFLLGNKFATFDASLISNNPFDTPLSIIAIKSTIFLPADAAANATLNPLNAVLNLPLATINFKFPDAFPYVFKAGQKGALSSALPLNATENGGSYTSGFILGGAAPGVTSLPIITQSFLTVNVGGYIAEFAYQQSTDLGYGCDFISSGPSCPTCPTCPNIIAGALSPPYTVVWPPAPYPVPCIDFKPFFFCPATA</sequence>
<organism evidence="1 2">
    <name type="scientific">Blyttiomyces helicus</name>
    <dbReference type="NCBI Taxonomy" id="388810"/>
    <lineage>
        <taxon>Eukaryota</taxon>
        <taxon>Fungi</taxon>
        <taxon>Fungi incertae sedis</taxon>
        <taxon>Chytridiomycota</taxon>
        <taxon>Chytridiomycota incertae sedis</taxon>
        <taxon>Chytridiomycetes</taxon>
        <taxon>Chytridiomycetes incertae sedis</taxon>
        <taxon>Blyttiomyces</taxon>
    </lineage>
</organism>
<reference evidence="2" key="1">
    <citation type="journal article" date="2018" name="Nat. Microbiol.">
        <title>Leveraging single-cell genomics to expand the fungal tree of life.</title>
        <authorList>
            <person name="Ahrendt S.R."/>
            <person name="Quandt C.A."/>
            <person name="Ciobanu D."/>
            <person name="Clum A."/>
            <person name="Salamov A."/>
            <person name="Andreopoulos B."/>
            <person name="Cheng J.F."/>
            <person name="Woyke T."/>
            <person name="Pelin A."/>
            <person name="Henrissat B."/>
            <person name="Reynolds N.K."/>
            <person name="Benny G.L."/>
            <person name="Smith M.E."/>
            <person name="James T.Y."/>
            <person name="Grigoriev I.V."/>
        </authorList>
    </citation>
    <scope>NUCLEOTIDE SEQUENCE [LARGE SCALE GENOMIC DNA]</scope>
</reference>
<protein>
    <submittedName>
        <fullName evidence="1">Uncharacterized protein</fullName>
    </submittedName>
</protein>
<name>A0A4V1IQR6_9FUNG</name>
<dbReference type="OrthoDB" id="2149180at2759"/>
<dbReference type="AlphaFoldDB" id="A0A4V1IQR6"/>
<accession>A0A4V1IQR6</accession>
<evidence type="ECO:0000313" key="1">
    <source>
        <dbReference type="EMBL" id="RKO87487.1"/>
    </source>
</evidence>
<evidence type="ECO:0000313" key="2">
    <source>
        <dbReference type="Proteomes" id="UP000269721"/>
    </source>
</evidence>
<gene>
    <name evidence="1" type="ORF">BDK51DRAFT_51187</name>
</gene>
<dbReference type="Proteomes" id="UP000269721">
    <property type="component" value="Unassembled WGS sequence"/>
</dbReference>
<keyword evidence="2" id="KW-1185">Reference proteome</keyword>